<evidence type="ECO:0000256" key="2">
    <source>
        <dbReference type="SAM" id="SignalP"/>
    </source>
</evidence>
<reference evidence="4" key="1">
    <citation type="submission" date="2022-11" db="UniProtKB">
        <authorList>
            <consortium name="WormBaseParasite"/>
        </authorList>
    </citation>
    <scope>IDENTIFICATION</scope>
</reference>
<dbReference type="Proteomes" id="UP000887540">
    <property type="component" value="Unplaced"/>
</dbReference>
<accession>A0A914ENM5</accession>
<organism evidence="3 4">
    <name type="scientific">Acrobeloides nanus</name>
    <dbReference type="NCBI Taxonomy" id="290746"/>
    <lineage>
        <taxon>Eukaryota</taxon>
        <taxon>Metazoa</taxon>
        <taxon>Ecdysozoa</taxon>
        <taxon>Nematoda</taxon>
        <taxon>Chromadorea</taxon>
        <taxon>Rhabditida</taxon>
        <taxon>Tylenchina</taxon>
        <taxon>Cephalobomorpha</taxon>
        <taxon>Cephaloboidea</taxon>
        <taxon>Cephalobidae</taxon>
        <taxon>Acrobeloides</taxon>
    </lineage>
</organism>
<keyword evidence="2" id="KW-0732">Signal</keyword>
<dbReference type="AlphaFoldDB" id="A0A914ENM5"/>
<evidence type="ECO:0000313" key="4">
    <source>
        <dbReference type="WBParaSite" id="ACRNAN_scaffold9536.g29650.t1"/>
    </source>
</evidence>
<keyword evidence="1" id="KW-1133">Transmembrane helix</keyword>
<keyword evidence="1" id="KW-0472">Membrane</keyword>
<keyword evidence="3" id="KW-1185">Reference proteome</keyword>
<feature type="transmembrane region" description="Helical" evidence="1">
    <location>
        <begin position="36"/>
        <end position="60"/>
    </location>
</feature>
<dbReference type="WBParaSite" id="ACRNAN_scaffold9536.g29650.t1">
    <property type="protein sequence ID" value="ACRNAN_scaffold9536.g29650.t1"/>
    <property type="gene ID" value="ACRNAN_scaffold9536.g29650"/>
</dbReference>
<evidence type="ECO:0000256" key="1">
    <source>
        <dbReference type="SAM" id="Phobius"/>
    </source>
</evidence>
<sequence>MTISATGSLSIIRLWFLLHHIQLCHGFDWGDWHIVSVIGVTFISFSLFFGAILLVLYVGWFKSFLDNLKEEIAQTHREYHPWPVGSARWHLQRMLKNRGHFPESQRPNRTQYQNLPSYHPIMHEAQELPNKIPIIVTDYSQPYPQQIISIPAENHVTYFTPTPPSEMPKTSEVPICDFQEYKLIREESLMSRGSAEGMYPPLEDVIIRTTTTRHSQTRLRPATFI</sequence>
<evidence type="ECO:0000313" key="3">
    <source>
        <dbReference type="Proteomes" id="UP000887540"/>
    </source>
</evidence>
<feature type="chain" id="PRO_5037847297" evidence="2">
    <location>
        <begin position="27"/>
        <end position="225"/>
    </location>
</feature>
<name>A0A914ENM5_9BILA</name>
<proteinExistence type="predicted"/>
<protein>
    <submittedName>
        <fullName evidence="4">Uncharacterized protein</fullName>
    </submittedName>
</protein>
<feature type="signal peptide" evidence="2">
    <location>
        <begin position="1"/>
        <end position="26"/>
    </location>
</feature>
<keyword evidence="1" id="KW-0812">Transmembrane</keyword>